<keyword evidence="8" id="KW-0597">Phosphoprotein</keyword>
<comment type="cofactor">
    <cofactor evidence="1">
        <name>Mg(2+)</name>
        <dbReference type="ChEBI" id="CHEBI:18420"/>
    </cofactor>
</comment>
<feature type="binding site" evidence="26">
    <location>
        <position position="155"/>
    </location>
    <ligand>
        <name>ATP</name>
        <dbReference type="ChEBI" id="CHEBI:30616"/>
    </ligand>
</feature>
<dbReference type="PROSITE" id="PS00107">
    <property type="entry name" value="PROTEIN_KINASE_ATP"/>
    <property type="match status" value="1"/>
</dbReference>
<keyword evidence="21" id="KW-0968">Cytoplasmic vesicle</keyword>
<keyword evidence="6" id="KW-0217">Developmental protein</keyword>
<keyword evidence="7" id="KW-0723">Serine/threonine-protein kinase</keyword>
<sequence>MCAEHGNRGFCNQEEEEGTTATGDKKSSPPLFLPLPLQVPNREQSPVTPAGVKIQASIWGPASFWRRRPQRLRASASLDVKGSFGERSPPPVNTTPTRGRWDVSQIPKKPPSSHQTHHTVMEEYGYEIGRVIGNGSYGTVYEAYYIKRRVHVAVKVISKKKASEDYLTKFLPREIQVMKLLRHKYLINFYQAIETTSRVYMILELAQGGDVLDWIQRFGACSEHLAGKWFSQLTLGIAYLHSKGIVHRPRLTPRPSAAGRDLKLENMLLDKRENVKISDFGFSKMVSTDIQSQERPSQHLTACFSQLSRTYCGSFAYACPEILLGLPYNPFLSDIWSMGVILYTLVVARLPFDDTNLKRLLRETQREVTFPTNRLISQECKNLIHTMLRQAINRATILDIVKNPWVLKFQPARPHHEIQLLEVLCLPQNSSTTNIAS</sequence>
<keyword evidence="17" id="KW-0282">Flagellum</keyword>
<dbReference type="SMART" id="SM00220">
    <property type="entry name" value="S_TKc"/>
    <property type="match status" value="1"/>
</dbReference>
<feature type="region of interest" description="Disordered" evidence="27">
    <location>
        <begin position="1"/>
        <end position="45"/>
    </location>
</feature>
<evidence type="ECO:0000256" key="27">
    <source>
        <dbReference type="SAM" id="MobiDB-lite"/>
    </source>
</evidence>
<evidence type="ECO:0000256" key="20">
    <source>
        <dbReference type="ARBA" id="ARBA00023273"/>
    </source>
</evidence>
<evidence type="ECO:0000256" key="10">
    <source>
        <dbReference type="ARBA" id="ARBA00022723"/>
    </source>
</evidence>
<evidence type="ECO:0000256" key="5">
    <source>
        <dbReference type="ARBA" id="ARBA00012513"/>
    </source>
</evidence>
<proteinExistence type="inferred from homology"/>
<evidence type="ECO:0000256" key="1">
    <source>
        <dbReference type="ARBA" id="ARBA00001946"/>
    </source>
</evidence>
<keyword evidence="15" id="KW-0460">Magnesium</keyword>
<dbReference type="GO" id="GO:0000226">
    <property type="term" value="P:microtubule cytoskeleton organization"/>
    <property type="evidence" value="ECO:0007669"/>
    <property type="project" value="TreeGrafter"/>
</dbReference>
<evidence type="ECO:0000256" key="15">
    <source>
        <dbReference type="ARBA" id="ARBA00022842"/>
    </source>
</evidence>
<dbReference type="InterPro" id="IPR017441">
    <property type="entry name" value="Protein_kinase_ATP_BS"/>
</dbReference>
<comment type="catalytic activity">
    <reaction evidence="23">
        <text>L-seryl-[protein] + ATP = O-phospho-L-seryl-[protein] + ADP + H(+)</text>
        <dbReference type="Rhea" id="RHEA:17989"/>
        <dbReference type="Rhea" id="RHEA-COMP:9863"/>
        <dbReference type="Rhea" id="RHEA-COMP:11604"/>
        <dbReference type="ChEBI" id="CHEBI:15378"/>
        <dbReference type="ChEBI" id="CHEBI:29999"/>
        <dbReference type="ChEBI" id="CHEBI:30616"/>
        <dbReference type="ChEBI" id="CHEBI:83421"/>
        <dbReference type="ChEBI" id="CHEBI:456216"/>
        <dbReference type="EC" id="2.7.11.1"/>
    </reaction>
</comment>
<comment type="catalytic activity">
    <reaction evidence="22">
        <text>L-threonyl-[protein] + ATP = O-phospho-L-threonyl-[protein] + ADP + H(+)</text>
        <dbReference type="Rhea" id="RHEA:46608"/>
        <dbReference type="Rhea" id="RHEA-COMP:11060"/>
        <dbReference type="Rhea" id="RHEA-COMP:11605"/>
        <dbReference type="ChEBI" id="CHEBI:15378"/>
        <dbReference type="ChEBI" id="CHEBI:30013"/>
        <dbReference type="ChEBI" id="CHEBI:30616"/>
        <dbReference type="ChEBI" id="CHEBI:61977"/>
        <dbReference type="ChEBI" id="CHEBI:456216"/>
        <dbReference type="EC" id="2.7.11.1"/>
    </reaction>
</comment>
<keyword evidence="12 30" id="KW-0418">Kinase</keyword>
<keyword evidence="13" id="KW-0221">Differentiation</keyword>
<dbReference type="InParanoid" id="A0A6P5IQG0"/>
<evidence type="ECO:0000256" key="12">
    <source>
        <dbReference type="ARBA" id="ARBA00022777"/>
    </source>
</evidence>
<evidence type="ECO:0000256" key="11">
    <source>
        <dbReference type="ARBA" id="ARBA00022741"/>
    </source>
</evidence>
<dbReference type="FunCoup" id="A0A6P5IQG0">
    <property type="interactions" value="98"/>
</dbReference>
<dbReference type="GO" id="GO:0000287">
    <property type="term" value="F:magnesium ion binding"/>
    <property type="evidence" value="ECO:0007669"/>
    <property type="project" value="UniProtKB-ARBA"/>
</dbReference>
<accession>A0A6P5IQG0</accession>
<evidence type="ECO:0000256" key="16">
    <source>
        <dbReference type="ARBA" id="ARBA00022843"/>
    </source>
</evidence>
<dbReference type="FunFam" id="1.10.510.10:FF:000501">
    <property type="entry name" value="testis-specific serine/threonine-protein kinase 4 isoform X1"/>
    <property type="match status" value="1"/>
</dbReference>
<feature type="region of interest" description="Disordered" evidence="27">
    <location>
        <begin position="76"/>
        <end position="116"/>
    </location>
</feature>
<dbReference type="GO" id="GO:0007283">
    <property type="term" value="P:spermatogenesis"/>
    <property type="evidence" value="ECO:0007669"/>
    <property type="project" value="UniProtKB-KW"/>
</dbReference>
<name>A0A6P5IQG0_PHACI</name>
<dbReference type="Gene3D" id="1.10.510.10">
    <property type="entry name" value="Transferase(Phosphotransferase) domain 1"/>
    <property type="match status" value="1"/>
</dbReference>
<evidence type="ECO:0000256" key="21">
    <source>
        <dbReference type="ARBA" id="ARBA00023329"/>
    </source>
</evidence>
<dbReference type="PROSITE" id="PS50011">
    <property type="entry name" value="PROTEIN_KINASE_DOM"/>
    <property type="match status" value="1"/>
</dbReference>
<dbReference type="KEGG" id="pcw:110195726"/>
<dbReference type="EC" id="2.7.11.1" evidence="5"/>
<evidence type="ECO:0000256" key="14">
    <source>
        <dbReference type="ARBA" id="ARBA00022840"/>
    </source>
</evidence>
<dbReference type="GO" id="GO:0031514">
    <property type="term" value="C:motile cilium"/>
    <property type="evidence" value="ECO:0007669"/>
    <property type="project" value="UniProtKB-SubCell"/>
</dbReference>
<dbReference type="InterPro" id="IPR000719">
    <property type="entry name" value="Prot_kinase_dom"/>
</dbReference>
<evidence type="ECO:0000313" key="29">
    <source>
        <dbReference type="Proteomes" id="UP000515140"/>
    </source>
</evidence>
<keyword evidence="14 26" id="KW-0067">ATP-binding</keyword>
<evidence type="ECO:0000256" key="6">
    <source>
        <dbReference type="ARBA" id="ARBA00022473"/>
    </source>
</evidence>
<evidence type="ECO:0000313" key="30">
    <source>
        <dbReference type="RefSeq" id="XP_020824297.1"/>
    </source>
</evidence>
<keyword evidence="19" id="KW-0969">Cilium</keyword>
<evidence type="ECO:0000256" key="7">
    <source>
        <dbReference type="ARBA" id="ARBA00022527"/>
    </source>
</evidence>
<feature type="domain" description="Protein kinase" evidence="28">
    <location>
        <begin position="126"/>
        <end position="406"/>
    </location>
</feature>
<comment type="subcellular location">
    <subcellularLocation>
        <location evidence="2">Cell projection</location>
        <location evidence="2">Cilium</location>
        <location evidence="2">Flagellum</location>
    </subcellularLocation>
    <subcellularLocation>
        <location evidence="3">Cytoplasmic vesicle</location>
        <location evidence="3">Secretory vesicle</location>
    </subcellularLocation>
</comment>
<evidence type="ECO:0000256" key="9">
    <source>
        <dbReference type="ARBA" id="ARBA00022679"/>
    </source>
</evidence>
<dbReference type="FunFam" id="3.30.200.20:FF:000042">
    <property type="entry name" value="Aurora kinase A"/>
    <property type="match status" value="1"/>
</dbReference>
<dbReference type="GO" id="GO:0035556">
    <property type="term" value="P:intracellular signal transduction"/>
    <property type="evidence" value="ECO:0007669"/>
    <property type="project" value="TreeGrafter"/>
</dbReference>
<keyword evidence="20" id="KW-0966">Cell projection</keyword>
<keyword evidence="11 26" id="KW-0547">Nucleotide-binding</keyword>
<dbReference type="GO" id="GO:0050321">
    <property type="term" value="F:tau-protein kinase activity"/>
    <property type="evidence" value="ECO:0007669"/>
    <property type="project" value="TreeGrafter"/>
</dbReference>
<reference evidence="30" key="1">
    <citation type="submission" date="2025-08" db="UniProtKB">
        <authorList>
            <consortium name="RefSeq"/>
        </authorList>
    </citation>
    <scope>IDENTIFICATION</scope>
    <source>
        <tissue evidence="30">Spleen</tissue>
    </source>
</reference>
<keyword evidence="9" id="KW-0808">Transferase</keyword>
<dbReference type="GO" id="GO:0030133">
    <property type="term" value="C:transport vesicle"/>
    <property type="evidence" value="ECO:0007669"/>
    <property type="project" value="UniProtKB-SubCell"/>
</dbReference>
<dbReference type="RefSeq" id="XP_020824297.1">
    <property type="nucleotide sequence ID" value="XM_020968638.1"/>
</dbReference>
<evidence type="ECO:0000256" key="24">
    <source>
        <dbReference type="ARBA" id="ARBA00055033"/>
    </source>
</evidence>
<evidence type="ECO:0000256" key="4">
    <source>
        <dbReference type="ARBA" id="ARBA00006692"/>
    </source>
</evidence>
<dbReference type="Pfam" id="PF00069">
    <property type="entry name" value="Pkinase"/>
    <property type="match status" value="1"/>
</dbReference>
<dbReference type="SUPFAM" id="SSF56112">
    <property type="entry name" value="Protein kinase-like (PK-like)"/>
    <property type="match status" value="1"/>
</dbReference>
<evidence type="ECO:0000256" key="13">
    <source>
        <dbReference type="ARBA" id="ARBA00022782"/>
    </source>
</evidence>
<evidence type="ECO:0000256" key="18">
    <source>
        <dbReference type="ARBA" id="ARBA00022871"/>
    </source>
</evidence>
<protein>
    <recommendedName>
        <fullName evidence="25">Testis-specific serine/threonine-protein kinase 4</fullName>
        <ecNumber evidence="5">2.7.11.1</ecNumber>
    </recommendedName>
</protein>
<dbReference type="GeneID" id="110195726"/>
<keyword evidence="29" id="KW-1185">Reference proteome</keyword>
<dbReference type="Proteomes" id="UP000515140">
    <property type="component" value="Unplaced"/>
</dbReference>
<evidence type="ECO:0000256" key="22">
    <source>
        <dbReference type="ARBA" id="ARBA00047899"/>
    </source>
</evidence>
<dbReference type="CTD" id="283629"/>
<dbReference type="GO" id="GO:0005524">
    <property type="term" value="F:ATP binding"/>
    <property type="evidence" value="ECO:0007669"/>
    <property type="project" value="UniProtKB-UniRule"/>
</dbReference>
<dbReference type="InterPro" id="IPR011009">
    <property type="entry name" value="Kinase-like_dom_sf"/>
</dbReference>
<keyword evidence="10" id="KW-0479">Metal-binding</keyword>
<gene>
    <name evidence="30" type="primary">TSSK4</name>
</gene>
<keyword evidence="18" id="KW-0744">Spermatogenesis</keyword>
<dbReference type="PANTHER" id="PTHR24346:SF56">
    <property type="entry name" value="SERINE_THREONINE-PROTEIN KINASE MARK2"/>
    <property type="match status" value="1"/>
</dbReference>
<dbReference type="AlphaFoldDB" id="A0A6P5IQG0"/>
<evidence type="ECO:0000256" key="25">
    <source>
        <dbReference type="ARBA" id="ARBA00071771"/>
    </source>
</evidence>
<dbReference type="GO" id="GO:0030154">
    <property type="term" value="P:cell differentiation"/>
    <property type="evidence" value="ECO:0007669"/>
    <property type="project" value="UniProtKB-KW"/>
</dbReference>
<evidence type="ECO:0000256" key="2">
    <source>
        <dbReference type="ARBA" id="ARBA00004230"/>
    </source>
</evidence>
<keyword evidence="16" id="KW-0832">Ubl conjugation</keyword>
<evidence type="ECO:0000256" key="19">
    <source>
        <dbReference type="ARBA" id="ARBA00023069"/>
    </source>
</evidence>
<organism evidence="29 30">
    <name type="scientific">Phascolarctos cinereus</name>
    <name type="common">Koala</name>
    <dbReference type="NCBI Taxonomy" id="38626"/>
    <lineage>
        <taxon>Eukaryota</taxon>
        <taxon>Metazoa</taxon>
        <taxon>Chordata</taxon>
        <taxon>Craniata</taxon>
        <taxon>Vertebrata</taxon>
        <taxon>Euteleostomi</taxon>
        <taxon>Mammalia</taxon>
        <taxon>Metatheria</taxon>
        <taxon>Diprotodontia</taxon>
        <taxon>Phascolarctidae</taxon>
        <taxon>Phascolarctos</taxon>
    </lineage>
</organism>
<comment type="function">
    <text evidence="24">Serine/threonine kinase which is involved in male germ cell development and in mature sperm function. May be involved in the Cre/Creb signaling pathway. Phosphorylates CREB1 on 'Ser-133' in vitro and can stimulate Cre/Creb pathway in cells. Phosphorylates CREM on 'Ser-116' in vitro. Phosphorylates ODF2 on 'Ser-95'.</text>
</comment>
<evidence type="ECO:0000256" key="3">
    <source>
        <dbReference type="ARBA" id="ARBA00004398"/>
    </source>
</evidence>
<evidence type="ECO:0000259" key="28">
    <source>
        <dbReference type="PROSITE" id="PS50011"/>
    </source>
</evidence>
<dbReference type="PANTHER" id="PTHR24346">
    <property type="entry name" value="MAP/MICROTUBULE AFFINITY-REGULATING KINASE"/>
    <property type="match status" value="1"/>
</dbReference>
<evidence type="ECO:0000256" key="8">
    <source>
        <dbReference type="ARBA" id="ARBA00022553"/>
    </source>
</evidence>
<comment type="similarity">
    <text evidence="4">Belongs to the protein kinase superfamily. CAMK Ser/Thr protein kinase family.</text>
</comment>
<evidence type="ECO:0000256" key="26">
    <source>
        <dbReference type="PROSITE-ProRule" id="PRU10141"/>
    </source>
</evidence>
<evidence type="ECO:0000256" key="17">
    <source>
        <dbReference type="ARBA" id="ARBA00022846"/>
    </source>
</evidence>
<evidence type="ECO:0000256" key="23">
    <source>
        <dbReference type="ARBA" id="ARBA00048679"/>
    </source>
</evidence>